<keyword evidence="14" id="KW-1185">Reference proteome</keyword>
<keyword evidence="8" id="KW-0539">Nucleus</keyword>
<comment type="subcellular location">
    <subcellularLocation>
        <location evidence="1">Nucleus</location>
    </subcellularLocation>
</comment>
<accession>A0A1Y1KTB2</accession>
<dbReference type="PANTHER" id="PTHR13512:SF2">
    <property type="entry name" value="MEDIATOR OF RNA POLYMERASE II TRANSCRIPTION SUBUNIT 28"/>
    <property type="match status" value="1"/>
</dbReference>
<dbReference type="InParanoid" id="A0A1Y1KTB2"/>
<evidence type="ECO:0000256" key="5">
    <source>
        <dbReference type="ARBA" id="ARBA00023054"/>
    </source>
</evidence>
<keyword evidence="7" id="KW-0804">Transcription</keyword>
<evidence type="ECO:0000313" key="14">
    <source>
        <dbReference type="Proteomes" id="UP000327044"/>
    </source>
</evidence>
<dbReference type="Pfam" id="PF11594">
    <property type="entry name" value="Med28"/>
    <property type="match status" value="1"/>
</dbReference>
<evidence type="ECO:0000256" key="8">
    <source>
        <dbReference type="ARBA" id="ARBA00023242"/>
    </source>
</evidence>
<dbReference type="FunCoup" id="A0A1Y1KTB2">
    <property type="interactions" value="1867"/>
</dbReference>
<reference evidence="13 14" key="2">
    <citation type="journal article" date="2018" name="Elife">
        <title>Firefly genomes illuminate parallel origins of bioluminescence in beetles.</title>
        <authorList>
            <person name="Fallon T.R."/>
            <person name="Lower S.E."/>
            <person name="Chang C.H."/>
            <person name="Bessho-Uehara M."/>
            <person name="Martin G.J."/>
            <person name="Bewick A.J."/>
            <person name="Behringer M."/>
            <person name="Debat H.J."/>
            <person name="Wong I."/>
            <person name="Day J.C."/>
            <person name="Suvorov A."/>
            <person name="Silva C.J."/>
            <person name="Stanger-Hall K.F."/>
            <person name="Hall D.W."/>
            <person name="Schmitz R.J."/>
            <person name="Nelson D.R."/>
            <person name="Lewis S.M."/>
            <person name="Shigenobu S."/>
            <person name="Bybee S.M."/>
            <person name="Larracuente A.M."/>
            <person name="Oba Y."/>
            <person name="Weng J.K."/>
        </authorList>
    </citation>
    <scope>NUCLEOTIDE SEQUENCE [LARGE SCALE GENOMIC DNA]</scope>
    <source>
        <strain evidence="13">1611_PpyrPB1</strain>
        <tissue evidence="13">Whole body</tissue>
    </source>
</reference>
<evidence type="ECO:0000256" key="6">
    <source>
        <dbReference type="ARBA" id="ARBA00023159"/>
    </source>
</evidence>
<evidence type="ECO:0000313" key="12">
    <source>
        <dbReference type="EMBL" id="JAV63691.1"/>
    </source>
</evidence>
<evidence type="ECO:0000256" key="9">
    <source>
        <dbReference type="ARBA" id="ARBA00031964"/>
    </source>
</evidence>
<feature type="region of interest" description="Disordered" evidence="11">
    <location>
        <begin position="1"/>
        <end position="21"/>
    </location>
</feature>
<evidence type="ECO:0000256" key="2">
    <source>
        <dbReference type="ARBA" id="ARBA00005571"/>
    </source>
</evidence>
<dbReference type="Proteomes" id="UP000327044">
    <property type="component" value="Unassembled WGS sequence"/>
</dbReference>
<evidence type="ECO:0000256" key="7">
    <source>
        <dbReference type="ARBA" id="ARBA00023163"/>
    </source>
</evidence>
<evidence type="ECO:0000256" key="10">
    <source>
        <dbReference type="SAM" id="Coils"/>
    </source>
</evidence>
<evidence type="ECO:0000256" key="3">
    <source>
        <dbReference type="ARBA" id="ARBA00019683"/>
    </source>
</evidence>
<keyword evidence="6" id="KW-0010">Activator</keyword>
<dbReference type="InterPro" id="IPR021640">
    <property type="entry name" value="Mediator_Med28"/>
</dbReference>
<dbReference type="GO" id="GO:0016592">
    <property type="term" value="C:mediator complex"/>
    <property type="evidence" value="ECO:0007669"/>
    <property type="project" value="TreeGrafter"/>
</dbReference>
<gene>
    <name evidence="13" type="ORF">PPYR_10813</name>
</gene>
<dbReference type="OrthoDB" id="2286203at2759"/>
<organism evidence="12">
    <name type="scientific">Photinus pyralis</name>
    <name type="common">Common eastern firefly</name>
    <name type="synonym">Lampyris pyralis</name>
    <dbReference type="NCBI Taxonomy" id="7054"/>
    <lineage>
        <taxon>Eukaryota</taxon>
        <taxon>Metazoa</taxon>
        <taxon>Ecdysozoa</taxon>
        <taxon>Arthropoda</taxon>
        <taxon>Hexapoda</taxon>
        <taxon>Insecta</taxon>
        <taxon>Pterygota</taxon>
        <taxon>Neoptera</taxon>
        <taxon>Endopterygota</taxon>
        <taxon>Coleoptera</taxon>
        <taxon>Polyphaga</taxon>
        <taxon>Elateriformia</taxon>
        <taxon>Elateroidea</taxon>
        <taxon>Lampyridae</taxon>
        <taxon>Lampyrinae</taxon>
        <taxon>Photinus</taxon>
    </lineage>
</organism>
<evidence type="ECO:0000256" key="11">
    <source>
        <dbReference type="SAM" id="MobiDB-lite"/>
    </source>
</evidence>
<name>A0A1Y1KTB2_PHOPY</name>
<feature type="coiled-coil region" evidence="10">
    <location>
        <begin position="175"/>
        <end position="206"/>
    </location>
</feature>
<reference evidence="13" key="3">
    <citation type="submission" date="2019-08" db="EMBL/GenBank/DDBJ databases">
        <authorList>
            <consortium name="Photinus pyralis genome working group"/>
            <person name="Fallon T.R."/>
            <person name="Sander Lower S.E."/>
            <person name="Weng J.-K."/>
        </authorList>
    </citation>
    <scope>NUCLEOTIDE SEQUENCE</scope>
    <source>
        <strain evidence="13">1611_PpyrPB1</strain>
        <tissue evidence="13">Whole body</tissue>
    </source>
</reference>
<keyword evidence="4" id="KW-0805">Transcription regulation</keyword>
<reference evidence="12" key="1">
    <citation type="journal article" date="2016" name="Sci. Rep.">
        <title>Molecular characterization of firefly nuptial gifts: a multi-omics approach sheds light on postcopulatory sexual selection.</title>
        <authorList>
            <person name="Al-Wathiqui N."/>
            <person name="Fallon T.R."/>
            <person name="South A."/>
            <person name="Weng J.K."/>
            <person name="Lewis S.M."/>
        </authorList>
    </citation>
    <scope>NUCLEOTIDE SEQUENCE</scope>
</reference>
<dbReference type="PANTHER" id="PTHR13512">
    <property type="entry name" value="MEDIATOR COMPLEX SUBUNIT 28"/>
    <property type="match status" value="1"/>
</dbReference>
<proteinExistence type="inferred from homology"/>
<keyword evidence="5 10" id="KW-0175">Coiled coil</keyword>
<dbReference type="AlphaFoldDB" id="A0A1Y1KTB2"/>
<evidence type="ECO:0000256" key="4">
    <source>
        <dbReference type="ARBA" id="ARBA00023015"/>
    </source>
</evidence>
<feature type="region of interest" description="Disordered" evidence="11">
    <location>
        <begin position="133"/>
        <end position="162"/>
    </location>
</feature>
<comment type="similarity">
    <text evidence="2">Belongs to the Mediator complex subunit 28 family.</text>
</comment>
<protein>
    <recommendedName>
        <fullName evidence="3">Mediator of RNA polymerase II transcription subunit 28</fullName>
    </recommendedName>
    <alternativeName>
        <fullName evidence="9">Mediator complex subunit 28</fullName>
    </alternativeName>
</protein>
<evidence type="ECO:0000313" key="13">
    <source>
        <dbReference type="EMBL" id="KAB0796752.1"/>
    </source>
</evidence>
<dbReference type="EMBL" id="VVIM01000007">
    <property type="protein sequence ID" value="KAB0796752.1"/>
    <property type="molecule type" value="Genomic_DNA"/>
</dbReference>
<dbReference type="EMBL" id="GEZM01076733">
    <property type="protein sequence ID" value="JAV63691.1"/>
    <property type="molecule type" value="Transcribed_RNA"/>
</dbReference>
<evidence type="ECO:0000256" key="1">
    <source>
        <dbReference type="ARBA" id="ARBA00004123"/>
    </source>
</evidence>
<sequence>MKEPSASPPVSAMATPTNGSGNLVDEFEEAFQHCLNVLTKEEAVGSTDKDDIRTEVEQTTLRFIDLARQMEAFFLQKRFLLSALKPEMVVKEDINELRLELTRKDELLKRHYEKIAVWQNLLADLQGYAKSPAQSSSTQNLISNGSSVPPSPIPNIPGNQTPNQMIVSAMSPTMQQMQQQQLQQMQQQQQQLQLQQQQQMQQLQQQMQVPPGMSSSGVGVGPGMMSPQQAMFMQQQGMGGARTSFPQQGGLLQGPLAYLEKTTSNIGMTDGRR</sequence>